<proteinExistence type="predicted"/>
<organism evidence="2 3">
    <name type="scientific">Romanomermis culicivorax</name>
    <name type="common">Nematode worm</name>
    <dbReference type="NCBI Taxonomy" id="13658"/>
    <lineage>
        <taxon>Eukaryota</taxon>
        <taxon>Metazoa</taxon>
        <taxon>Ecdysozoa</taxon>
        <taxon>Nematoda</taxon>
        <taxon>Enoplea</taxon>
        <taxon>Dorylaimia</taxon>
        <taxon>Mermithida</taxon>
        <taxon>Mermithoidea</taxon>
        <taxon>Mermithidae</taxon>
        <taxon>Romanomermis</taxon>
    </lineage>
</organism>
<evidence type="ECO:0000313" key="3">
    <source>
        <dbReference type="WBParaSite" id="nRc.2.0.1.t26600-RA"/>
    </source>
</evidence>
<accession>A0A915JKA6</accession>
<protein>
    <submittedName>
        <fullName evidence="3">Uncharacterized protein</fullName>
    </submittedName>
</protein>
<dbReference type="Proteomes" id="UP000887565">
    <property type="component" value="Unplaced"/>
</dbReference>
<evidence type="ECO:0000256" key="1">
    <source>
        <dbReference type="SAM" id="MobiDB-lite"/>
    </source>
</evidence>
<dbReference type="AlphaFoldDB" id="A0A915JKA6"/>
<name>A0A915JKA6_ROMCU</name>
<keyword evidence="2" id="KW-1185">Reference proteome</keyword>
<feature type="region of interest" description="Disordered" evidence="1">
    <location>
        <begin position="1"/>
        <end position="41"/>
    </location>
</feature>
<reference evidence="3" key="1">
    <citation type="submission" date="2022-11" db="UniProtKB">
        <authorList>
            <consortium name="WormBaseParasite"/>
        </authorList>
    </citation>
    <scope>IDENTIFICATION</scope>
</reference>
<sequence>NTNVEHTYNGDTSENIASPGFQPQAPPSVPSAPAPRPYGSMKQKVSPYLKYKGGAGNSEPLIRAGYFRMKNDASALID</sequence>
<feature type="compositionally biased region" description="Polar residues" evidence="1">
    <location>
        <begin position="1"/>
        <end position="16"/>
    </location>
</feature>
<feature type="compositionally biased region" description="Pro residues" evidence="1">
    <location>
        <begin position="24"/>
        <end position="36"/>
    </location>
</feature>
<evidence type="ECO:0000313" key="2">
    <source>
        <dbReference type="Proteomes" id="UP000887565"/>
    </source>
</evidence>
<dbReference type="WBParaSite" id="nRc.2.0.1.t26600-RA">
    <property type="protein sequence ID" value="nRc.2.0.1.t26600-RA"/>
    <property type="gene ID" value="nRc.2.0.1.g26600"/>
</dbReference>